<evidence type="ECO:0000313" key="1">
    <source>
        <dbReference type="EMBL" id="KII70610.1"/>
    </source>
</evidence>
<dbReference type="AlphaFoldDB" id="A0A0C2N2P8"/>
<dbReference type="EMBL" id="JWZT01002012">
    <property type="protein sequence ID" value="KII70610.1"/>
    <property type="molecule type" value="Genomic_DNA"/>
</dbReference>
<accession>A0A0C2N2P8</accession>
<protein>
    <submittedName>
        <fullName evidence="1">Uncharacterized protein</fullName>
    </submittedName>
</protein>
<keyword evidence="2" id="KW-1185">Reference proteome</keyword>
<dbReference type="Proteomes" id="UP000031668">
    <property type="component" value="Unassembled WGS sequence"/>
</dbReference>
<organism evidence="1 2">
    <name type="scientific">Thelohanellus kitauei</name>
    <name type="common">Myxosporean</name>
    <dbReference type="NCBI Taxonomy" id="669202"/>
    <lineage>
        <taxon>Eukaryota</taxon>
        <taxon>Metazoa</taxon>
        <taxon>Cnidaria</taxon>
        <taxon>Myxozoa</taxon>
        <taxon>Myxosporea</taxon>
        <taxon>Bivalvulida</taxon>
        <taxon>Platysporina</taxon>
        <taxon>Myxobolidae</taxon>
        <taxon>Thelohanellus</taxon>
    </lineage>
</organism>
<evidence type="ECO:0000313" key="2">
    <source>
        <dbReference type="Proteomes" id="UP000031668"/>
    </source>
</evidence>
<name>A0A0C2N2P8_THEKT</name>
<sequence>MYFVFKKAFRIVREQQQIVSVCQCVPVPFGFFAVELETFKFTNTFEERTSLPHPIREIDSAVASMACQTGSGVRQQVQDDTYEFRTELSFGGDKKGSMAYPIESLLKIKEK</sequence>
<gene>
    <name evidence="1" type="ORF">RF11_16142</name>
</gene>
<comment type="caution">
    <text evidence="1">The sequence shown here is derived from an EMBL/GenBank/DDBJ whole genome shotgun (WGS) entry which is preliminary data.</text>
</comment>
<reference evidence="1 2" key="1">
    <citation type="journal article" date="2014" name="Genome Biol. Evol.">
        <title>The genome of the myxosporean Thelohanellus kitauei shows adaptations to nutrient acquisition within its fish host.</title>
        <authorList>
            <person name="Yang Y."/>
            <person name="Xiong J."/>
            <person name="Zhou Z."/>
            <person name="Huo F."/>
            <person name="Miao W."/>
            <person name="Ran C."/>
            <person name="Liu Y."/>
            <person name="Zhang J."/>
            <person name="Feng J."/>
            <person name="Wang M."/>
            <person name="Wang M."/>
            <person name="Wang L."/>
            <person name="Yao B."/>
        </authorList>
    </citation>
    <scope>NUCLEOTIDE SEQUENCE [LARGE SCALE GENOMIC DNA]</scope>
    <source>
        <strain evidence="1">Wuqing</strain>
    </source>
</reference>
<proteinExistence type="predicted"/>